<dbReference type="AlphaFoldDB" id="A0A8J8G5Y9"/>
<reference evidence="4" key="1">
    <citation type="submission" date="2020-05" db="EMBL/GenBank/DDBJ databases">
        <title>Genomic Encyclopedia of Type Strains, Phase IV (KMG-V): Genome sequencing to study the core and pangenomes of soil and plant-associated prokaryotes.</title>
        <authorList>
            <person name="Whitman W."/>
        </authorList>
    </citation>
    <scope>NUCLEOTIDE SEQUENCE</scope>
    <source>
        <strain evidence="4">16F</strain>
    </source>
</reference>
<dbReference type="SUPFAM" id="SSF46689">
    <property type="entry name" value="Homeodomain-like"/>
    <property type="match status" value="1"/>
</dbReference>
<evidence type="ECO:0000256" key="1">
    <source>
        <dbReference type="ARBA" id="ARBA00023125"/>
    </source>
</evidence>
<feature type="DNA-binding region" description="H-T-H motif" evidence="2">
    <location>
        <begin position="29"/>
        <end position="48"/>
    </location>
</feature>
<dbReference type="RefSeq" id="WP_173777972.1">
    <property type="nucleotide sequence ID" value="NZ_JABSNO010000002.1"/>
</dbReference>
<dbReference type="PROSITE" id="PS50977">
    <property type="entry name" value="HTH_TETR_2"/>
    <property type="match status" value="1"/>
</dbReference>
<dbReference type="Gene3D" id="1.10.357.10">
    <property type="entry name" value="Tetracycline Repressor, domain 2"/>
    <property type="match status" value="1"/>
</dbReference>
<protein>
    <submittedName>
        <fullName evidence="4">AcrR family transcriptional regulator</fullName>
    </submittedName>
</protein>
<dbReference type="GO" id="GO:0003677">
    <property type="term" value="F:DNA binding"/>
    <property type="evidence" value="ECO:0007669"/>
    <property type="project" value="UniProtKB-UniRule"/>
</dbReference>
<evidence type="ECO:0000259" key="3">
    <source>
        <dbReference type="PROSITE" id="PS50977"/>
    </source>
</evidence>
<comment type="caution">
    <text evidence="4">The sequence shown here is derived from an EMBL/GenBank/DDBJ whole genome shotgun (WGS) entry which is preliminary data.</text>
</comment>
<name>A0A8J8G5Y9_9FLAO</name>
<proteinExistence type="predicted"/>
<evidence type="ECO:0000256" key="2">
    <source>
        <dbReference type="PROSITE-ProRule" id="PRU00335"/>
    </source>
</evidence>
<dbReference type="InterPro" id="IPR009057">
    <property type="entry name" value="Homeodomain-like_sf"/>
</dbReference>
<keyword evidence="5" id="KW-1185">Reference proteome</keyword>
<dbReference type="EMBL" id="JABSNO010000002">
    <property type="protein sequence ID" value="NRS91340.1"/>
    <property type="molecule type" value="Genomic_DNA"/>
</dbReference>
<dbReference type="Proteomes" id="UP000610746">
    <property type="component" value="Unassembled WGS sequence"/>
</dbReference>
<evidence type="ECO:0000313" key="4">
    <source>
        <dbReference type="EMBL" id="NRS91340.1"/>
    </source>
</evidence>
<accession>A0A8J8G5Y9</accession>
<keyword evidence="1 2" id="KW-0238">DNA-binding</keyword>
<dbReference type="InterPro" id="IPR050624">
    <property type="entry name" value="HTH-type_Tx_Regulator"/>
</dbReference>
<dbReference type="InterPro" id="IPR001647">
    <property type="entry name" value="HTH_TetR"/>
</dbReference>
<dbReference type="InterPro" id="IPR041474">
    <property type="entry name" value="NicS_C"/>
</dbReference>
<dbReference type="InterPro" id="IPR036271">
    <property type="entry name" value="Tet_transcr_reg_TetR-rel_C_sf"/>
</dbReference>
<dbReference type="Pfam" id="PF00440">
    <property type="entry name" value="TetR_N"/>
    <property type="match status" value="1"/>
</dbReference>
<dbReference type="PRINTS" id="PR00455">
    <property type="entry name" value="HTHTETR"/>
</dbReference>
<evidence type="ECO:0000313" key="5">
    <source>
        <dbReference type="Proteomes" id="UP000610746"/>
    </source>
</evidence>
<dbReference type="Pfam" id="PF17938">
    <property type="entry name" value="TetR_C_29"/>
    <property type="match status" value="1"/>
</dbReference>
<feature type="domain" description="HTH tetR-type" evidence="3">
    <location>
        <begin position="6"/>
        <end position="66"/>
    </location>
</feature>
<gene>
    <name evidence="4" type="ORF">HNQ03_000406</name>
</gene>
<sequence>MNLDLSDRQLEILQASGKILMERGILGLTTKNLALEMKFSESALYRHFKDKESIISNLIKYLSSNINERFENIVNKNLSAEATLLELFKSQFYFFKTNPHFIVIVLSDGLIDNSENIKSEVLKLMQTNSKVYKTVVENGQNTGIFVTEISASDLVHAIIGSFRLQMLKWKLSNFSFDIEIEGMKTMKNILTLIKNKNG</sequence>
<dbReference type="PANTHER" id="PTHR43479">
    <property type="entry name" value="ACREF/ENVCD OPERON REPRESSOR-RELATED"/>
    <property type="match status" value="1"/>
</dbReference>
<organism evidence="4 5">
    <name type="scientific">Frigoriflavimonas asaccharolytica</name>
    <dbReference type="NCBI Taxonomy" id="2735899"/>
    <lineage>
        <taxon>Bacteria</taxon>
        <taxon>Pseudomonadati</taxon>
        <taxon>Bacteroidota</taxon>
        <taxon>Flavobacteriia</taxon>
        <taxon>Flavobacteriales</taxon>
        <taxon>Weeksellaceae</taxon>
        <taxon>Frigoriflavimonas</taxon>
    </lineage>
</organism>
<dbReference type="PANTHER" id="PTHR43479:SF11">
    <property type="entry name" value="ACREF_ENVCD OPERON REPRESSOR-RELATED"/>
    <property type="match status" value="1"/>
</dbReference>
<dbReference type="SUPFAM" id="SSF48498">
    <property type="entry name" value="Tetracyclin repressor-like, C-terminal domain"/>
    <property type="match status" value="1"/>
</dbReference>